<proteinExistence type="inferred from homology"/>
<sequence length="830" mass="95794">MDTANTGEDRVSLKSNGKTPTNEGTTDSLGMLEKKSNENKKNGLKVTTGNESESLTPQSPSLSSPVTSPLKMIGGLFNNKGEEDSDTTPQKGKGLARSMTNPNMSNFGGSLQKTIRRSLNLDTRKDKRHKPPLVPVSEGAAEERTEDKVKEEDVVWEEMEEDNTLSEIPRTPLSGLSSPVTSPLKMIGGFFNNKGEEDSDTTPQKGKGLARSMTNPNMSNFGGSLQKTIRRSLNLGTRKDKRCKPPLVPVSEGAAEERTEDKVKEEDVVWEEMEEDYTLPEIPRTPLSVMEINKLIEMALLEEAHLNLLALRQELQQEQERSGDDSPMELAKKEKDLNLLYGELRKKFKTIMCDPNSLELLEPMVRIIQEEEKRAGQPGGLQDSWMEAWREMVDGCVQVKIKSIKLEQREKNPSWLAVHLGLLGKSIVDDLENVKKDLRWSYPPSFKVFSTYVRSYHSGVRQHLKKLEPQVTEVKDLYALLNWIINSYKSEKIMGSVSLQPEMKEENSDLQLEEDCLKKLKDKYCCRLKEVIRGYLDRVIDNENETIWDIKKTPEKDDENLFFSYLHMDVLTNVKGPIVHSAEIDDQLKQKVISSCLQELKDFPKRFEEGFRHHCSSLQQELVWSEYQITYINSFMALQQHMERYRDTCPAEEEEFKKETNGLIFRLMQGLEDQFKEDVKPYLRRMITRKWLTNDEDFKQLYRRTDLLSEHCALMRPPHSQELASRLHYHVVREYIGQLMKNNFSCKNHKHEKAASKIHKQWKDLTVQFENMNSSHEWLYAVGNDLSDIIQQKNKEDIKNHLQPLVEQYPDFCKKHLVAVLYFRGLTRGQ</sequence>
<accession>A0AAN7XCU1</accession>
<protein>
    <recommendedName>
        <fullName evidence="5">Exocyst complex component 3-like protein 4</fullName>
    </recommendedName>
</protein>
<evidence type="ECO:0000256" key="1">
    <source>
        <dbReference type="ARBA" id="ARBA00009447"/>
    </source>
</evidence>
<keyword evidence="4" id="KW-1185">Reference proteome</keyword>
<dbReference type="Pfam" id="PF06046">
    <property type="entry name" value="Sec6"/>
    <property type="match status" value="1"/>
</dbReference>
<dbReference type="EMBL" id="JAUZQC010000016">
    <property type="protein sequence ID" value="KAK5857809.1"/>
    <property type="molecule type" value="Genomic_DNA"/>
</dbReference>
<feature type="region of interest" description="Disordered" evidence="2">
    <location>
        <begin position="1"/>
        <end position="180"/>
    </location>
</feature>
<feature type="compositionally biased region" description="Basic and acidic residues" evidence="2">
    <location>
        <begin position="255"/>
        <end position="266"/>
    </location>
</feature>
<comment type="similarity">
    <text evidence="1">Belongs to the SEC6 family.</text>
</comment>
<feature type="compositionally biased region" description="Acidic residues" evidence="2">
    <location>
        <begin position="154"/>
        <end position="164"/>
    </location>
</feature>
<dbReference type="GO" id="GO:0000149">
    <property type="term" value="F:SNARE binding"/>
    <property type="evidence" value="ECO:0007669"/>
    <property type="project" value="TreeGrafter"/>
</dbReference>
<feature type="compositionally biased region" description="Basic and acidic residues" evidence="2">
    <location>
        <begin position="141"/>
        <end position="153"/>
    </location>
</feature>
<feature type="compositionally biased region" description="Basic and acidic residues" evidence="2">
    <location>
        <begin position="32"/>
        <end position="41"/>
    </location>
</feature>
<dbReference type="InterPro" id="IPR042532">
    <property type="entry name" value="EXOC3/Sec6_C"/>
</dbReference>
<dbReference type="Proteomes" id="UP001346869">
    <property type="component" value="Unassembled WGS sequence"/>
</dbReference>
<dbReference type="GO" id="GO:0000145">
    <property type="term" value="C:exocyst"/>
    <property type="evidence" value="ECO:0007669"/>
    <property type="project" value="InterPro"/>
</dbReference>
<dbReference type="PANTHER" id="PTHR21292:SF7">
    <property type="entry name" value="EXOCYST COMPLEX COMPONENT 3-LIKE 2"/>
    <property type="match status" value="1"/>
</dbReference>
<reference evidence="3 4" key="1">
    <citation type="journal article" date="2023" name="Genes (Basel)">
        <title>Chromosome-Level Genome Assembly and Circadian Gene Repertoire of the Patagonia Blennie Eleginops maclovinus-The Closest Ancestral Proxy of Antarctic Cryonotothenioids.</title>
        <authorList>
            <person name="Cheng C.C."/>
            <person name="Rivera-Colon A.G."/>
            <person name="Minhas B.F."/>
            <person name="Wilson L."/>
            <person name="Rayamajhi N."/>
            <person name="Vargas-Chacoff L."/>
            <person name="Catchen J.M."/>
        </authorList>
    </citation>
    <scope>NUCLEOTIDE SEQUENCE [LARGE SCALE GENOMIC DNA]</scope>
    <source>
        <strain evidence="3">JMC-PN-2008</strain>
    </source>
</reference>
<name>A0AAN7XCU1_ELEMC</name>
<dbReference type="Gene3D" id="1.10.357.50">
    <property type="match status" value="1"/>
</dbReference>
<gene>
    <name evidence="3" type="ORF">PBY51_011029</name>
</gene>
<dbReference type="GO" id="GO:0006887">
    <property type="term" value="P:exocytosis"/>
    <property type="evidence" value="ECO:0007669"/>
    <property type="project" value="InterPro"/>
</dbReference>
<comment type="caution">
    <text evidence="3">The sequence shown here is derived from an EMBL/GenBank/DDBJ whole genome shotgun (WGS) entry which is preliminary data.</text>
</comment>
<evidence type="ECO:0000313" key="4">
    <source>
        <dbReference type="Proteomes" id="UP001346869"/>
    </source>
</evidence>
<dbReference type="InterPro" id="IPR010326">
    <property type="entry name" value="EXOC3/Sec6"/>
</dbReference>
<feature type="compositionally biased region" description="Polar residues" evidence="2">
    <location>
        <begin position="13"/>
        <end position="28"/>
    </location>
</feature>
<dbReference type="Gene3D" id="1.10.357.70">
    <property type="entry name" value="Exocyst complex component Sec6, C-terminal domain"/>
    <property type="match status" value="1"/>
</dbReference>
<feature type="region of interest" description="Disordered" evidence="2">
    <location>
        <begin position="240"/>
        <end position="266"/>
    </location>
</feature>
<dbReference type="PANTHER" id="PTHR21292">
    <property type="entry name" value="EXOCYST COMPLEX COMPONENT SEC6-RELATED"/>
    <property type="match status" value="1"/>
</dbReference>
<dbReference type="AlphaFoldDB" id="A0AAN7XCU1"/>
<evidence type="ECO:0000256" key="2">
    <source>
        <dbReference type="SAM" id="MobiDB-lite"/>
    </source>
</evidence>
<evidence type="ECO:0008006" key="5">
    <source>
        <dbReference type="Google" id="ProtNLM"/>
    </source>
</evidence>
<feature type="compositionally biased region" description="Polar residues" evidence="2">
    <location>
        <begin position="98"/>
        <end position="113"/>
    </location>
</feature>
<dbReference type="GO" id="GO:0051601">
    <property type="term" value="P:exocyst localization"/>
    <property type="evidence" value="ECO:0007669"/>
    <property type="project" value="TreeGrafter"/>
</dbReference>
<feature type="compositionally biased region" description="Low complexity" evidence="2">
    <location>
        <begin position="51"/>
        <end position="70"/>
    </location>
</feature>
<organism evidence="3 4">
    <name type="scientific">Eleginops maclovinus</name>
    <name type="common">Patagonian blennie</name>
    <name type="synonym">Eleginus maclovinus</name>
    <dbReference type="NCBI Taxonomy" id="56733"/>
    <lineage>
        <taxon>Eukaryota</taxon>
        <taxon>Metazoa</taxon>
        <taxon>Chordata</taxon>
        <taxon>Craniata</taxon>
        <taxon>Vertebrata</taxon>
        <taxon>Euteleostomi</taxon>
        <taxon>Actinopterygii</taxon>
        <taxon>Neopterygii</taxon>
        <taxon>Teleostei</taxon>
        <taxon>Neoteleostei</taxon>
        <taxon>Acanthomorphata</taxon>
        <taxon>Eupercaria</taxon>
        <taxon>Perciformes</taxon>
        <taxon>Notothenioidei</taxon>
        <taxon>Eleginopidae</taxon>
        <taxon>Eleginops</taxon>
    </lineage>
</organism>
<evidence type="ECO:0000313" key="3">
    <source>
        <dbReference type="EMBL" id="KAK5857809.1"/>
    </source>
</evidence>
<reference evidence="3 4" key="2">
    <citation type="journal article" date="2023" name="Mol. Biol. Evol.">
        <title>Genomics of Secondarily Temperate Adaptation in the Only Non-Antarctic Icefish.</title>
        <authorList>
            <person name="Rivera-Colon A.G."/>
            <person name="Rayamajhi N."/>
            <person name="Minhas B.F."/>
            <person name="Madrigal G."/>
            <person name="Bilyk K.T."/>
            <person name="Yoon V."/>
            <person name="Hune M."/>
            <person name="Gregory S."/>
            <person name="Cheng C.H.C."/>
            <person name="Catchen J.M."/>
        </authorList>
    </citation>
    <scope>NUCLEOTIDE SEQUENCE [LARGE SCALE GENOMIC DNA]</scope>
    <source>
        <strain evidence="3">JMC-PN-2008</strain>
    </source>
</reference>